<evidence type="ECO:0000313" key="8">
    <source>
        <dbReference type="Proteomes" id="UP001596096"/>
    </source>
</evidence>
<dbReference type="RefSeq" id="WP_246640617.1">
    <property type="nucleotide sequence ID" value="NZ_JAHKRN010000033.1"/>
</dbReference>
<feature type="compositionally biased region" description="Low complexity" evidence="5">
    <location>
        <begin position="552"/>
        <end position="564"/>
    </location>
</feature>
<feature type="domain" description="N-acetylmuramoyl-L-alanine amidase" evidence="6">
    <location>
        <begin position="338"/>
        <end position="476"/>
    </location>
</feature>
<dbReference type="InterPro" id="IPR036505">
    <property type="entry name" value="Amidase/PGRP_sf"/>
</dbReference>
<comment type="caution">
    <text evidence="7">The sequence shown here is derived from an EMBL/GenBank/DDBJ whole genome shotgun (WGS) entry which is preliminary data.</text>
</comment>
<keyword evidence="4" id="KW-0961">Cell wall biogenesis/degradation</keyword>
<dbReference type="GO" id="GO:0008745">
    <property type="term" value="F:N-acetylmuramoyl-L-alanine amidase activity"/>
    <property type="evidence" value="ECO:0007669"/>
    <property type="project" value="UniProtKB-EC"/>
</dbReference>
<dbReference type="CDD" id="cd06583">
    <property type="entry name" value="PGRP"/>
    <property type="match status" value="1"/>
</dbReference>
<feature type="compositionally biased region" description="Polar residues" evidence="5">
    <location>
        <begin position="636"/>
        <end position="647"/>
    </location>
</feature>
<name>A0ABW1C0F3_9ACTN</name>
<evidence type="ECO:0000256" key="1">
    <source>
        <dbReference type="ARBA" id="ARBA00001561"/>
    </source>
</evidence>
<dbReference type="InterPro" id="IPR051206">
    <property type="entry name" value="NAMLAA_amidase_2"/>
</dbReference>
<evidence type="ECO:0000256" key="2">
    <source>
        <dbReference type="ARBA" id="ARBA00011901"/>
    </source>
</evidence>
<evidence type="ECO:0000256" key="3">
    <source>
        <dbReference type="ARBA" id="ARBA00022801"/>
    </source>
</evidence>
<dbReference type="SMART" id="SM00644">
    <property type="entry name" value="Ami_2"/>
    <property type="match status" value="1"/>
</dbReference>
<feature type="compositionally biased region" description="Low complexity" evidence="5">
    <location>
        <begin position="572"/>
        <end position="584"/>
    </location>
</feature>
<dbReference type="SUPFAM" id="SSF53955">
    <property type="entry name" value="Lysozyme-like"/>
    <property type="match status" value="1"/>
</dbReference>
<feature type="region of interest" description="Disordered" evidence="5">
    <location>
        <begin position="68"/>
        <end position="214"/>
    </location>
</feature>
<organism evidence="7 8">
    <name type="scientific">Nonomuraea harbinensis</name>
    <dbReference type="NCBI Taxonomy" id="1286938"/>
    <lineage>
        <taxon>Bacteria</taxon>
        <taxon>Bacillati</taxon>
        <taxon>Actinomycetota</taxon>
        <taxon>Actinomycetes</taxon>
        <taxon>Streptosporangiales</taxon>
        <taxon>Streptosporangiaceae</taxon>
        <taxon>Nonomuraea</taxon>
    </lineage>
</organism>
<feature type="region of interest" description="Disordered" evidence="5">
    <location>
        <begin position="628"/>
        <end position="649"/>
    </location>
</feature>
<reference evidence="8" key="1">
    <citation type="journal article" date="2019" name="Int. J. Syst. Evol. Microbiol.">
        <title>The Global Catalogue of Microorganisms (GCM) 10K type strain sequencing project: providing services to taxonomists for standard genome sequencing and annotation.</title>
        <authorList>
            <consortium name="The Broad Institute Genomics Platform"/>
            <consortium name="The Broad Institute Genome Sequencing Center for Infectious Disease"/>
            <person name="Wu L."/>
            <person name="Ma J."/>
        </authorList>
    </citation>
    <scope>NUCLEOTIDE SEQUENCE [LARGE SCALE GENOMIC DNA]</scope>
    <source>
        <strain evidence="8">CGMCC 4.7106</strain>
    </source>
</reference>
<evidence type="ECO:0000256" key="4">
    <source>
        <dbReference type="ARBA" id="ARBA00023316"/>
    </source>
</evidence>
<keyword evidence="3 7" id="KW-0378">Hydrolase</keyword>
<proteinExistence type="predicted"/>
<keyword evidence="8" id="KW-1185">Reference proteome</keyword>
<dbReference type="SUPFAM" id="SSF55846">
    <property type="entry name" value="N-acetylmuramoyl-L-alanine amidase-like"/>
    <property type="match status" value="1"/>
</dbReference>
<feature type="compositionally biased region" description="Basic and acidic residues" evidence="5">
    <location>
        <begin position="149"/>
        <end position="176"/>
    </location>
</feature>
<dbReference type="PANTHER" id="PTHR30417">
    <property type="entry name" value="N-ACETYLMURAMOYL-L-ALANINE AMIDASE AMID"/>
    <property type="match status" value="1"/>
</dbReference>
<feature type="compositionally biased region" description="Basic and acidic residues" evidence="5">
    <location>
        <begin position="537"/>
        <end position="551"/>
    </location>
</feature>
<comment type="catalytic activity">
    <reaction evidence="1">
        <text>Hydrolyzes the link between N-acetylmuramoyl residues and L-amino acid residues in certain cell-wall glycopeptides.</text>
        <dbReference type="EC" id="3.5.1.28"/>
    </reaction>
</comment>
<sequence>MLLQVAVAAAVLAGQPGGRQDDFASAAREYGVPVSVLLGVSYLQSRWDAHAGEPSTAGGYGPMHLLDPALITGAGPRSGGRPHGPLPRAAAPGHQHGDARGDSARPRPHLDPPGKPAALSGALTAGPAEGKGTTPHETTRPASGSQRATSKEAARTGSGDRREAAPPGSGDRREAARPGSGDRGAARGEGARSGSGDRGVTSGESASSGGDWGATLGEAARLTGVSVERLRRDAAANIRAGAALLASYQGVPSADPARWHAAVARYSGSRAFADEVLRVIRDGAARRADDGSLVRLPAHPALRSPVRPPAPGEGAECPPSLECRWMPAAYARTGEQDYGNHDRMSRPRRIDYIVIHDTEGPFRGIPRLIRDPEYVSWHYTIRSRDGQIAQHVKTRDIAWHAGNWDVNTRSVGIEHEGYLARGGTWYTEAMYRASARLVRHLAAEHDIPLDRAHILGHDNVPGTTPDTLATMHEDPGPYWDWAHYFDLLDAPFDKRPRRLDPLRKAATDEPATSYGEEPDHPDTTSPSHAQPPAAPAIRDHTTTDLPMHHTAADPAAHDGTATDPATHHHTPADPAAHDQTTADPATHHHTPADLAAHDRTAADPAARDQTAADTIGLDQLAEDAVVRGQSGPVVRDQTSMRDQTAASSVMRDGVGFGRVVRERPGRGGSVLILPEYDEHRPRFTGCKSAKPDRPCPPHGASAVWLHTAPRHDAPLVDDIGKRVGEPSTYSVYDHSARASAGQRFAVAGRRGDWTAIWYLGRRAWFHDPHEHPTAVRARGPVVVPRNPDVKVYGRAYPEKSAYRGTGVAYQPHVALPYRIGPGEAYTVGDTLTGSYHAAGYKPASHVTVRGRQRYHQIQLGHRVAFVKAEDVRLVR</sequence>
<gene>
    <name evidence="7" type="ORF">ACFPUY_27120</name>
</gene>
<feature type="region of interest" description="Disordered" evidence="5">
    <location>
        <begin position="504"/>
        <end position="590"/>
    </location>
</feature>
<dbReference type="InterPro" id="IPR002502">
    <property type="entry name" value="Amidase_domain"/>
</dbReference>
<evidence type="ECO:0000313" key="7">
    <source>
        <dbReference type="EMBL" id="MFC5818787.1"/>
    </source>
</evidence>
<dbReference type="Proteomes" id="UP001596096">
    <property type="component" value="Unassembled WGS sequence"/>
</dbReference>
<protein>
    <recommendedName>
        <fullName evidence="2">N-acetylmuramoyl-L-alanine amidase</fullName>
        <ecNumber evidence="2">3.5.1.28</ecNumber>
    </recommendedName>
</protein>
<dbReference type="Gene3D" id="3.40.80.10">
    <property type="entry name" value="Peptidoglycan recognition protein-like"/>
    <property type="match status" value="1"/>
</dbReference>
<accession>A0ABW1C0F3</accession>
<dbReference type="Pfam" id="PF01510">
    <property type="entry name" value="Amidase_2"/>
    <property type="match status" value="1"/>
</dbReference>
<dbReference type="EC" id="3.5.1.28" evidence="2"/>
<evidence type="ECO:0000256" key="5">
    <source>
        <dbReference type="SAM" id="MobiDB-lite"/>
    </source>
</evidence>
<dbReference type="EMBL" id="JBHSNW010000015">
    <property type="protein sequence ID" value="MFC5818787.1"/>
    <property type="molecule type" value="Genomic_DNA"/>
</dbReference>
<evidence type="ECO:0000259" key="6">
    <source>
        <dbReference type="SMART" id="SM00644"/>
    </source>
</evidence>
<feature type="compositionally biased region" description="Basic and acidic residues" evidence="5">
    <location>
        <begin position="95"/>
        <end position="112"/>
    </location>
</feature>
<dbReference type="InterPro" id="IPR023346">
    <property type="entry name" value="Lysozyme-like_dom_sf"/>
</dbReference>
<dbReference type="PANTHER" id="PTHR30417:SF1">
    <property type="entry name" value="N-ACETYLMURAMOYL-L-ALANINE AMIDASE AMID"/>
    <property type="match status" value="1"/>
</dbReference>